<feature type="region of interest" description="Disordered" evidence="1">
    <location>
        <begin position="34"/>
        <end position="57"/>
    </location>
</feature>
<dbReference type="EMBL" id="JAUKUA010000003">
    <property type="protein sequence ID" value="KAK0720645.1"/>
    <property type="molecule type" value="Genomic_DNA"/>
</dbReference>
<evidence type="ECO:0000313" key="3">
    <source>
        <dbReference type="Proteomes" id="UP001172102"/>
    </source>
</evidence>
<sequence length="144" mass="15530">MCKVTSVVTCHDPKSGTVNSGLTAVNQRLSHPWKRTIDKRREATPSQGTKQGCSPPSGIGFACCQPPSLKFPQSGLPRIPTKPVSRLTSSKSNDTTVALVAFWNRNTTLCLSLPAFVTSMNPPSTSWPNDSISDTILFPTLDID</sequence>
<dbReference type="AlphaFoldDB" id="A0AA40ARG3"/>
<comment type="caution">
    <text evidence="2">The sequence shown here is derived from an EMBL/GenBank/DDBJ whole genome shotgun (WGS) entry which is preliminary data.</text>
</comment>
<proteinExistence type="predicted"/>
<accession>A0AA40ARG3</accession>
<protein>
    <submittedName>
        <fullName evidence="2">Uncharacterized protein</fullName>
    </submittedName>
</protein>
<organism evidence="2 3">
    <name type="scientific">Lasiosphaeris hirsuta</name>
    <dbReference type="NCBI Taxonomy" id="260670"/>
    <lineage>
        <taxon>Eukaryota</taxon>
        <taxon>Fungi</taxon>
        <taxon>Dikarya</taxon>
        <taxon>Ascomycota</taxon>
        <taxon>Pezizomycotina</taxon>
        <taxon>Sordariomycetes</taxon>
        <taxon>Sordariomycetidae</taxon>
        <taxon>Sordariales</taxon>
        <taxon>Lasiosphaeriaceae</taxon>
        <taxon>Lasiosphaeris</taxon>
    </lineage>
</organism>
<gene>
    <name evidence="2" type="ORF">B0H67DRAFT_198277</name>
</gene>
<dbReference type="Proteomes" id="UP001172102">
    <property type="component" value="Unassembled WGS sequence"/>
</dbReference>
<reference evidence="2" key="1">
    <citation type="submission" date="2023-06" db="EMBL/GenBank/DDBJ databases">
        <title>Genome-scale phylogeny and comparative genomics of the fungal order Sordariales.</title>
        <authorList>
            <consortium name="Lawrence Berkeley National Laboratory"/>
            <person name="Hensen N."/>
            <person name="Bonometti L."/>
            <person name="Westerberg I."/>
            <person name="Brannstrom I.O."/>
            <person name="Guillou S."/>
            <person name="Cros-Aarteil S."/>
            <person name="Calhoun S."/>
            <person name="Haridas S."/>
            <person name="Kuo A."/>
            <person name="Mondo S."/>
            <person name="Pangilinan J."/>
            <person name="Riley R."/>
            <person name="Labutti K."/>
            <person name="Andreopoulos B."/>
            <person name="Lipzen A."/>
            <person name="Chen C."/>
            <person name="Yanf M."/>
            <person name="Daum C."/>
            <person name="Ng V."/>
            <person name="Clum A."/>
            <person name="Steindorff A."/>
            <person name="Ohm R."/>
            <person name="Martin F."/>
            <person name="Silar P."/>
            <person name="Natvig D."/>
            <person name="Lalanne C."/>
            <person name="Gautier V."/>
            <person name="Ament-Velasquez S.L."/>
            <person name="Kruys A."/>
            <person name="Hutchinson M.I."/>
            <person name="Powell A.J."/>
            <person name="Barry K."/>
            <person name="Miller A.N."/>
            <person name="Grigoriev I.V."/>
            <person name="Debuchy R."/>
            <person name="Gladieux P."/>
            <person name="Thoren M.H."/>
            <person name="Johannesson H."/>
        </authorList>
    </citation>
    <scope>NUCLEOTIDE SEQUENCE</scope>
    <source>
        <strain evidence="2">SMH4607-1</strain>
    </source>
</reference>
<keyword evidence="3" id="KW-1185">Reference proteome</keyword>
<feature type="compositionally biased region" description="Polar residues" evidence="1">
    <location>
        <begin position="44"/>
        <end position="54"/>
    </location>
</feature>
<evidence type="ECO:0000313" key="2">
    <source>
        <dbReference type="EMBL" id="KAK0720645.1"/>
    </source>
</evidence>
<name>A0AA40ARG3_9PEZI</name>
<evidence type="ECO:0000256" key="1">
    <source>
        <dbReference type="SAM" id="MobiDB-lite"/>
    </source>
</evidence>